<reference evidence="1 2" key="1">
    <citation type="submission" date="2018-11" db="EMBL/GenBank/DDBJ databases">
        <authorList>
            <consortium name="Pathogen Informatics"/>
        </authorList>
    </citation>
    <scope>NUCLEOTIDE SEQUENCE [LARGE SCALE GENOMIC DNA]</scope>
</reference>
<sequence length="62" mass="7075">MDASTLDHKMSYPEFGLRNKYLEDVNDDFLYHFGIGIKTVDIPKVFGDTKVRALQIIKLVTG</sequence>
<dbReference type="OrthoDB" id="204058at2759"/>
<protein>
    <submittedName>
        <fullName evidence="1">Uncharacterized protein</fullName>
    </submittedName>
</protein>
<accession>A0A3P6STJ4</accession>
<dbReference type="EMBL" id="UYRV01011792">
    <property type="protein sequence ID" value="VDK58414.1"/>
    <property type="molecule type" value="Genomic_DNA"/>
</dbReference>
<name>A0A3P6STJ4_CYLGO</name>
<dbReference type="Proteomes" id="UP000271889">
    <property type="component" value="Unassembled WGS sequence"/>
</dbReference>
<evidence type="ECO:0000313" key="2">
    <source>
        <dbReference type="Proteomes" id="UP000271889"/>
    </source>
</evidence>
<proteinExistence type="predicted"/>
<keyword evidence="2" id="KW-1185">Reference proteome</keyword>
<dbReference type="AlphaFoldDB" id="A0A3P6STJ4"/>
<gene>
    <name evidence="1" type="ORF">CGOC_LOCUS4310</name>
</gene>
<evidence type="ECO:0000313" key="1">
    <source>
        <dbReference type="EMBL" id="VDK58414.1"/>
    </source>
</evidence>
<organism evidence="1 2">
    <name type="scientific">Cylicostephanus goldi</name>
    <name type="common">Nematode worm</name>
    <dbReference type="NCBI Taxonomy" id="71465"/>
    <lineage>
        <taxon>Eukaryota</taxon>
        <taxon>Metazoa</taxon>
        <taxon>Ecdysozoa</taxon>
        <taxon>Nematoda</taxon>
        <taxon>Chromadorea</taxon>
        <taxon>Rhabditida</taxon>
        <taxon>Rhabditina</taxon>
        <taxon>Rhabditomorpha</taxon>
        <taxon>Strongyloidea</taxon>
        <taxon>Strongylidae</taxon>
        <taxon>Cylicostephanus</taxon>
    </lineage>
</organism>